<dbReference type="Pfam" id="PF13649">
    <property type="entry name" value="Methyltransf_25"/>
    <property type="match status" value="1"/>
</dbReference>
<dbReference type="GO" id="GO:0008168">
    <property type="term" value="F:methyltransferase activity"/>
    <property type="evidence" value="ECO:0007669"/>
    <property type="project" value="UniProtKB-KW"/>
</dbReference>
<evidence type="ECO:0000256" key="1">
    <source>
        <dbReference type="ARBA" id="ARBA00022603"/>
    </source>
</evidence>
<reference evidence="4 5" key="1">
    <citation type="submission" date="2020-10" db="EMBL/GenBank/DDBJ databases">
        <title>Sequencing the genomes of 1000 actinobacteria strains.</title>
        <authorList>
            <person name="Klenk H.-P."/>
        </authorList>
    </citation>
    <scope>NUCLEOTIDE SEQUENCE [LARGE SCALE GENOMIC DNA]</scope>
    <source>
        <strain evidence="4 5">DSM 7307</strain>
    </source>
</reference>
<dbReference type="RefSeq" id="WP_192727780.1">
    <property type="nucleotide sequence ID" value="NZ_BAAAVL010000001.1"/>
</dbReference>
<evidence type="ECO:0000259" key="3">
    <source>
        <dbReference type="Pfam" id="PF13649"/>
    </source>
</evidence>
<dbReference type="PANTHER" id="PTHR43861:SF1">
    <property type="entry name" value="TRANS-ACONITATE 2-METHYLTRANSFERASE"/>
    <property type="match status" value="1"/>
</dbReference>
<dbReference type="Gene3D" id="3.40.50.150">
    <property type="entry name" value="Vaccinia Virus protein VP39"/>
    <property type="match status" value="1"/>
</dbReference>
<dbReference type="Proteomes" id="UP000620262">
    <property type="component" value="Unassembled WGS sequence"/>
</dbReference>
<name>A0ABR9IL44_RHIVS</name>
<organism evidence="4 5">
    <name type="scientific">Rhizobium viscosum</name>
    <name type="common">Arthrobacter viscosus</name>
    <dbReference type="NCBI Taxonomy" id="1673"/>
    <lineage>
        <taxon>Bacteria</taxon>
        <taxon>Pseudomonadati</taxon>
        <taxon>Pseudomonadota</taxon>
        <taxon>Alphaproteobacteria</taxon>
        <taxon>Hyphomicrobiales</taxon>
        <taxon>Rhizobiaceae</taxon>
        <taxon>Rhizobium/Agrobacterium group</taxon>
        <taxon>Rhizobium</taxon>
    </lineage>
</organism>
<dbReference type="PANTHER" id="PTHR43861">
    <property type="entry name" value="TRANS-ACONITATE 2-METHYLTRANSFERASE-RELATED"/>
    <property type="match status" value="1"/>
</dbReference>
<gene>
    <name evidence="4" type="ORF">H4W29_000813</name>
</gene>
<protein>
    <submittedName>
        <fullName evidence="4">SAM-dependent methyltransferase</fullName>
    </submittedName>
</protein>
<accession>A0ABR9IL44</accession>
<dbReference type="CDD" id="cd02440">
    <property type="entry name" value="AdoMet_MTases"/>
    <property type="match status" value="1"/>
</dbReference>
<dbReference type="SUPFAM" id="SSF53335">
    <property type="entry name" value="S-adenosyl-L-methionine-dependent methyltransferases"/>
    <property type="match status" value="1"/>
</dbReference>
<evidence type="ECO:0000313" key="4">
    <source>
        <dbReference type="EMBL" id="MBE1503632.1"/>
    </source>
</evidence>
<keyword evidence="2" id="KW-0808">Transferase</keyword>
<evidence type="ECO:0000256" key="2">
    <source>
        <dbReference type="ARBA" id="ARBA00022679"/>
    </source>
</evidence>
<evidence type="ECO:0000313" key="5">
    <source>
        <dbReference type="Proteomes" id="UP000620262"/>
    </source>
</evidence>
<keyword evidence="1 4" id="KW-0489">Methyltransferase</keyword>
<feature type="domain" description="Methyltransferase" evidence="3">
    <location>
        <begin position="43"/>
        <end position="134"/>
    </location>
</feature>
<dbReference type="EMBL" id="JADBEC010000001">
    <property type="protein sequence ID" value="MBE1503632.1"/>
    <property type="molecule type" value="Genomic_DNA"/>
</dbReference>
<sequence length="248" mass="27318">MSTISDDPLYRDPSLAQFYDTANRWGPDFDFCMRLAEGANSALDLGCGTGELTAALAATRNVTGVDPAAAMLDIARTRPAGDKVEWVEGDARTVRLGKKYDLIVLTGHAFQVFLTEEDQRSTLATIAAHLSPTGRFVFDTRNPGFRGERDVRHGRVRQLEHAELGAIEASDKSHYDEATGILSYENGYRVLSPGEHFAGRSKILYTPRDKLARMISDAGLTVDAWYGDWEGNPFHAQSREIIPVGRLA</sequence>
<dbReference type="InterPro" id="IPR041698">
    <property type="entry name" value="Methyltransf_25"/>
</dbReference>
<keyword evidence="5" id="KW-1185">Reference proteome</keyword>
<dbReference type="GO" id="GO:0032259">
    <property type="term" value="P:methylation"/>
    <property type="evidence" value="ECO:0007669"/>
    <property type="project" value="UniProtKB-KW"/>
</dbReference>
<comment type="caution">
    <text evidence="4">The sequence shown here is derived from an EMBL/GenBank/DDBJ whole genome shotgun (WGS) entry which is preliminary data.</text>
</comment>
<dbReference type="InterPro" id="IPR029063">
    <property type="entry name" value="SAM-dependent_MTases_sf"/>
</dbReference>
<dbReference type="Gene3D" id="2.20.130.10">
    <property type="entry name" value="CAC2371-like domains"/>
    <property type="match status" value="1"/>
</dbReference>
<proteinExistence type="predicted"/>